<keyword evidence="3 7" id="KW-0732">Signal</keyword>
<dbReference type="GO" id="GO:0008239">
    <property type="term" value="F:dipeptidyl-peptidase activity"/>
    <property type="evidence" value="ECO:0007669"/>
    <property type="project" value="TreeGrafter"/>
</dbReference>
<accession>A0A0C4EB21</accession>
<feature type="compositionally biased region" description="Basic and acidic residues" evidence="6">
    <location>
        <begin position="547"/>
        <end position="567"/>
    </location>
</feature>
<evidence type="ECO:0000256" key="6">
    <source>
        <dbReference type="SAM" id="MobiDB-lite"/>
    </source>
</evidence>
<dbReference type="EMBL" id="ADBL01002529">
    <property type="status" value="NOT_ANNOTATED_CDS"/>
    <property type="molecule type" value="Genomic_DNA"/>
</dbReference>
<comment type="similarity">
    <text evidence="1">Belongs to the peptidase S28 family.</text>
</comment>
<dbReference type="InterPro" id="IPR008758">
    <property type="entry name" value="Peptidase_S28"/>
</dbReference>
<dbReference type="FunFam" id="3.40.50.1820:FF:000251">
    <property type="entry name" value="Extracelular serine carboxypeptidase, putative"/>
    <property type="match status" value="1"/>
</dbReference>
<dbReference type="eggNOG" id="KOG2182">
    <property type="taxonomic scope" value="Eukaryota"/>
</dbReference>
<evidence type="ECO:0000256" key="4">
    <source>
        <dbReference type="ARBA" id="ARBA00022801"/>
    </source>
</evidence>
<dbReference type="VEuPathDB" id="FungiDB:MAPG_09863"/>
<dbReference type="Pfam" id="PF05577">
    <property type="entry name" value="Peptidase_S28"/>
    <property type="match status" value="1"/>
</dbReference>
<name>A0A0C4EB21_MAGP6</name>
<dbReference type="EMBL" id="ADBL01002528">
    <property type="status" value="NOT_ANNOTATED_CDS"/>
    <property type="molecule type" value="Genomic_DNA"/>
</dbReference>
<evidence type="ECO:0000256" key="5">
    <source>
        <dbReference type="ARBA" id="ARBA00023180"/>
    </source>
</evidence>
<dbReference type="Proteomes" id="UP000011715">
    <property type="component" value="Unassembled WGS sequence"/>
</dbReference>
<keyword evidence="10" id="KW-1185">Reference proteome</keyword>
<keyword evidence="2" id="KW-0645">Protease</keyword>
<evidence type="ECO:0000313" key="8">
    <source>
        <dbReference type="EMBL" id="KLU91342.1"/>
    </source>
</evidence>
<feature type="signal peptide" evidence="7">
    <location>
        <begin position="1"/>
        <end position="20"/>
    </location>
</feature>
<feature type="region of interest" description="Disordered" evidence="6">
    <location>
        <begin position="545"/>
        <end position="570"/>
    </location>
</feature>
<evidence type="ECO:0000256" key="7">
    <source>
        <dbReference type="SAM" id="SignalP"/>
    </source>
</evidence>
<feature type="chain" id="PRO_5009385890" evidence="7">
    <location>
        <begin position="21"/>
        <end position="589"/>
    </location>
</feature>
<evidence type="ECO:0000256" key="2">
    <source>
        <dbReference type="ARBA" id="ARBA00022670"/>
    </source>
</evidence>
<reference evidence="10" key="2">
    <citation type="submission" date="2010-05" db="EMBL/GenBank/DDBJ databases">
        <title>The genome sequence of Magnaporthe poae strain ATCC 64411.</title>
        <authorList>
            <person name="Ma L.-J."/>
            <person name="Dead R."/>
            <person name="Young S."/>
            <person name="Zeng Q."/>
            <person name="Koehrsen M."/>
            <person name="Alvarado L."/>
            <person name="Berlin A."/>
            <person name="Chapman S.B."/>
            <person name="Chen Z."/>
            <person name="Freedman E."/>
            <person name="Gellesch M."/>
            <person name="Goldberg J."/>
            <person name="Griggs A."/>
            <person name="Gujja S."/>
            <person name="Heilman E.R."/>
            <person name="Heiman D."/>
            <person name="Hepburn T."/>
            <person name="Howarth C."/>
            <person name="Jen D."/>
            <person name="Larson L."/>
            <person name="Mehta T."/>
            <person name="Neiman D."/>
            <person name="Pearson M."/>
            <person name="Roberts A."/>
            <person name="Saif S."/>
            <person name="Shea T."/>
            <person name="Shenoy N."/>
            <person name="Sisk P."/>
            <person name="Stolte C."/>
            <person name="Sykes S."/>
            <person name="Walk T."/>
            <person name="White J."/>
            <person name="Yandava C."/>
            <person name="Haas B."/>
            <person name="Nusbaum C."/>
            <person name="Birren B."/>
        </authorList>
    </citation>
    <scope>NUCLEOTIDE SEQUENCE [LARGE SCALE GENOMIC DNA]</scope>
    <source>
        <strain evidence="10">ATCC 64411 / 73-15</strain>
    </source>
</reference>
<protein>
    <submittedName>
        <fullName evidence="8 9">Uncharacterized protein</fullName>
    </submittedName>
</protein>
<evidence type="ECO:0000313" key="10">
    <source>
        <dbReference type="Proteomes" id="UP000011715"/>
    </source>
</evidence>
<dbReference type="EMBL" id="GL876977">
    <property type="protein sequence ID" value="KLU91342.1"/>
    <property type="molecule type" value="Genomic_DNA"/>
</dbReference>
<evidence type="ECO:0000313" key="9">
    <source>
        <dbReference type="EnsemblFungi" id="MAPG_09863T0"/>
    </source>
</evidence>
<dbReference type="PANTHER" id="PTHR11010:SF117">
    <property type="entry name" value="SERINE PROTEASE 16"/>
    <property type="match status" value="1"/>
</dbReference>
<keyword evidence="4" id="KW-0378">Hydrolase</keyword>
<reference evidence="8" key="3">
    <citation type="submission" date="2011-03" db="EMBL/GenBank/DDBJ databases">
        <title>Annotation of Magnaporthe poae ATCC 64411.</title>
        <authorList>
            <person name="Ma L.-J."/>
            <person name="Dead R."/>
            <person name="Young S.K."/>
            <person name="Zeng Q."/>
            <person name="Gargeya S."/>
            <person name="Fitzgerald M."/>
            <person name="Haas B."/>
            <person name="Abouelleil A."/>
            <person name="Alvarado L."/>
            <person name="Arachchi H.M."/>
            <person name="Berlin A."/>
            <person name="Brown A."/>
            <person name="Chapman S.B."/>
            <person name="Chen Z."/>
            <person name="Dunbar C."/>
            <person name="Freedman E."/>
            <person name="Gearin G."/>
            <person name="Gellesch M."/>
            <person name="Goldberg J."/>
            <person name="Griggs A."/>
            <person name="Gujja S."/>
            <person name="Heiman D."/>
            <person name="Howarth C."/>
            <person name="Larson L."/>
            <person name="Lui A."/>
            <person name="MacDonald P.J.P."/>
            <person name="Mehta T."/>
            <person name="Montmayeur A."/>
            <person name="Murphy C."/>
            <person name="Neiman D."/>
            <person name="Pearson M."/>
            <person name="Priest M."/>
            <person name="Roberts A."/>
            <person name="Saif S."/>
            <person name="Shea T."/>
            <person name="Shenoy N."/>
            <person name="Sisk P."/>
            <person name="Stolte C."/>
            <person name="Sykes S."/>
            <person name="Yandava C."/>
            <person name="Wortman J."/>
            <person name="Nusbaum C."/>
            <person name="Birren B."/>
        </authorList>
    </citation>
    <scope>NUCLEOTIDE SEQUENCE</scope>
    <source>
        <strain evidence="8">ATCC 64411</strain>
    </source>
</reference>
<dbReference type="InterPro" id="IPR029058">
    <property type="entry name" value="AB_hydrolase_fold"/>
</dbReference>
<dbReference type="GO" id="GO:0070008">
    <property type="term" value="F:serine-type exopeptidase activity"/>
    <property type="evidence" value="ECO:0007669"/>
    <property type="project" value="InterPro"/>
</dbReference>
<keyword evidence="5" id="KW-0325">Glycoprotein</keyword>
<organism evidence="9 10">
    <name type="scientific">Magnaporthiopsis poae (strain ATCC 64411 / 73-15)</name>
    <name type="common">Kentucky bluegrass fungus</name>
    <name type="synonym">Magnaporthe poae</name>
    <dbReference type="NCBI Taxonomy" id="644358"/>
    <lineage>
        <taxon>Eukaryota</taxon>
        <taxon>Fungi</taxon>
        <taxon>Dikarya</taxon>
        <taxon>Ascomycota</taxon>
        <taxon>Pezizomycotina</taxon>
        <taxon>Sordariomycetes</taxon>
        <taxon>Sordariomycetidae</taxon>
        <taxon>Magnaporthales</taxon>
        <taxon>Magnaporthaceae</taxon>
        <taxon>Magnaporthiopsis</taxon>
    </lineage>
</organism>
<sequence>MVSFRSIGLAAASLLAAAQAFQPLPLSPLAEEALRSTLARRQAPDPLQILFQEHNLSVPIDHYHNDSRYEPHSDGSFQLRYWFDAQYYKPGGPVIMLSAGELNGVPRLAYLQKGIVNILAKATGGLGVVLEHRYYGTSVPTSDFSTENLRFLTTEQALADTAYFANNVKFPGLEGANLSPDVTPWIAYGGSYAGAFVAFLRKVYPDIFWGAVSSSGVPKAIWDYWQYYEAAALFGPPACIESTRKLTHIVDNILTGRADDDAQVQRLKAAFGMPNITHNDDFAVAINDGISELQKYNWDPAAGSDEFFNYCKNVSAEAVLYPAATESKRSLVQELIKLGGYEEELSSNASLENRFLNYIGYVGLKTLPQCGPNRTQDDCWGTHDPKKGDKVDLSVTDRLWRYQVCTEWGYLMTGSGVPADRLPLVSRQVTLERASWRCRIYFNMTSGAQADVERINRLGLLGLGLLGLFRLRLLVLGLLGLLRLARDQGCEARRGGVDGLGGAGDHVVAGFEQGAEGPFVVGQSTEANLGQGVFGLLPRPNLPVVDGLRDGDGQDGAGAHEQDESGETHSCGVCTRGFGVRVEGEWAVG</sequence>
<dbReference type="Gene3D" id="3.40.50.1820">
    <property type="entry name" value="alpha/beta hydrolase"/>
    <property type="match status" value="1"/>
</dbReference>
<gene>
    <name evidence="8" type="ORF">MAPG_09863</name>
</gene>
<reference evidence="9" key="4">
    <citation type="journal article" date="2015" name="G3 (Bethesda)">
        <title>Genome sequences of three phytopathogenic species of the Magnaporthaceae family of fungi.</title>
        <authorList>
            <person name="Okagaki L.H."/>
            <person name="Nunes C.C."/>
            <person name="Sailsbery J."/>
            <person name="Clay B."/>
            <person name="Brown D."/>
            <person name="John T."/>
            <person name="Oh Y."/>
            <person name="Young N."/>
            <person name="Fitzgerald M."/>
            <person name="Haas B.J."/>
            <person name="Zeng Q."/>
            <person name="Young S."/>
            <person name="Adiconis X."/>
            <person name="Fan L."/>
            <person name="Levin J.Z."/>
            <person name="Mitchell T.K."/>
            <person name="Okubara P.A."/>
            <person name="Farman M.L."/>
            <person name="Kohn L.M."/>
            <person name="Birren B."/>
            <person name="Ma L.-J."/>
            <person name="Dean R.A."/>
        </authorList>
    </citation>
    <scope>NUCLEOTIDE SEQUENCE</scope>
    <source>
        <strain evidence="9">ATCC 64411 / 73-15</strain>
    </source>
</reference>
<proteinExistence type="inferred from homology"/>
<reference evidence="8" key="1">
    <citation type="submission" date="2010-05" db="EMBL/GenBank/DDBJ databases">
        <title>The Genome Sequence of Magnaporthe poae strain ATCC 64411.</title>
        <authorList>
            <consortium name="The Broad Institute Genome Sequencing Platform"/>
            <consortium name="Broad Institute Genome Sequencing Center for Infectious Disease"/>
            <person name="Ma L.-J."/>
            <person name="Dead R."/>
            <person name="Young S."/>
            <person name="Zeng Q."/>
            <person name="Koehrsen M."/>
            <person name="Alvarado L."/>
            <person name="Berlin A."/>
            <person name="Chapman S.B."/>
            <person name="Chen Z."/>
            <person name="Freedman E."/>
            <person name="Gellesch M."/>
            <person name="Goldberg J."/>
            <person name="Griggs A."/>
            <person name="Gujja S."/>
            <person name="Heilman E.R."/>
            <person name="Heiman D."/>
            <person name="Hepburn T."/>
            <person name="Howarth C."/>
            <person name="Jen D."/>
            <person name="Larson L."/>
            <person name="Mehta T."/>
            <person name="Neiman D."/>
            <person name="Pearson M."/>
            <person name="Roberts A."/>
            <person name="Saif S."/>
            <person name="Shea T."/>
            <person name="Shenoy N."/>
            <person name="Sisk P."/>
            <person name="Stolte C."/>
            <person name="Sykes S."/>
            <person name="Walk T."/>
            <person name="White J."/>
            <person name="Yandava C."/>
            <person name="Haas B."/>
            <person name="Nusbaum C."/>
            <person name="Birren B."/>
        </authorList>
    </citation>
    <scope>NUCLEOTIDE SEQUENCE</scope>
    <source>
        <strain evidence="8">ATCC 64411</strain>
    </source>
</reference>
<dbReference type="SUPFAM" id="SSF53474">
    <property type="entry name" value="alpha/beta-Hydrolases"/>
    <property type="match status" value="1"/>
</dbReference>
<evidence type="ECO:0000256" key="1">
    <source>
        <dbReference type="ARBA" id="ARBA00011079"/>
    </source>
</evidence>
<evidence type="ECO:0000256" key="3">
    <source>
        <dbReference type="ARBA" id="ARBA00022729"/>
    </source>
</evidence>
<dbReference type="GO" id="GO:0006508">
    <property type="term" value="P:proteolysis"/>
    <property type="evidence" value="ECO:0007669"/>
    <property type="project" value="UniProtKB-KW"/>
</dbReference>
<dbReference type="OrthoDB" id="1735038at2759"/>
<dbReference type="AlphaFoldDB" id="A0A0C4EB21"/>
<dbReference type="EnsemblFungi" id="MAPG_09863T0">
    <property type="protein sequence ID" value="MAPG_09863T0"/>
    <property type="gene ID" value="MAPG_09863"/>
</dbReference>
<reference evidence="9" key="5">
    <citation type="submission" date="2015-06" db="UniProtKB">
        <authorList>
            <consortium name="EnsemblFungi"/>
        </authorList>
    </citation>
    <scope>IDENTIFICATION</scope>
    <source>
        <strain evidence="9">ATCC 64411</strain>
    </source>
</reference>
<dbReference type="PANTHER" id="PTHR11010">
    <property type="entry name" value="PROTEASE S28 PRO-X CARBOXYPEPTIDASE-RELATED"/>
    <property type="match status" value="1"/>
</dbReference>